<sequence>MKTIIKVYLTTKRARIFTALILTGFLSIGSNFTLIKNATAAPGNLMPESTNEFIKENLRTNNLPRRVKAAVLQDASKRSQISLKELEIVESTPRTWNNGCLGVSQPDEICTQALVPGWKVVVSDGKQKWVYHTNSNGRLLRIASTQTGRNSETKLPESLKNAVFQAASQRLNLPISQLNIVQVKQRTWNNNCLNLPRPDEVCTQAIANGWKVVVGAVDQSLVYHTNASGSALRLNEKNSEIADNGITPITIPTSELPPALNKNVIFRQISNGGLFARTYETVLLNDGHLMRYQMGDANDSKRQVWQVSPEQMRQFQRLLEKNKLSEYQNLNYPATKGSGDYITYTVTTKEGTIQYNDVSQWDLPKDLQTVVKAWNDIRNIAIANQIPDEIKPLPIPLRELPPQLDRNVVFRQIYSGGLIGKTYETILLSDGRLMQYSIGDANDSERRVWQVSKQKVREFQQLLKDHRFRELENLSYPATKGSADYITYTLTSDDTTVRYNDVSQNNLPKNLQAVVKAWNQIRKTYQ</sequence>
<evidence type="ECO:0000313" key="1">
    <source>
        <dbReference type="EMBL" id="MCV3213862.1"/>
    </source>
</evidence>
<organism evidence="1 2">
    <name type="scientific">Plectonema radiosum NIES-515</name>
    <dbReference type="NCBI Taxonomy" id="2986073"/>
    <lineage>
        <taxon>Bacteria</taxon>
        <taxon>Bacillati</taxon>
        <taxon>Cyanobacteriota</taxon>
        <taxon>Cyanophyceae</taxon>
        <taxon>Oscillatoriophycideae</taxon>
        <taxon>Oscillatoriales</taxon>
        <taxon>Microcoleaceae</taxon>
        <taxon>Plectonema</taxon>
    </lineage>
</organism>
<dbReference type="RefSeq" id="WP_263745387.1">
    <property type="nucleotide sequence ID" value="NZ_JAOWRF010000152.1"/>
</dbReference>
<dbReference type="EMBL" id="JAOWRF010000152">
    <property type="protein sequence ID" value="MCV3213862.1"/>
    <property type="molecule type" value="Genomic_DNA"/>
</dbReference>
<gene>
    <name evidence="1" type="ORF">OGM63_10115</name>
</gene>
<keyword evidence="2" id="KW-1185">Reference proteome</keyword>
<evidence type="ECO:0000313" key="2">
    <source>
        <dbReference type="Proteomes" id="UP001526143"/>
    </source>
</evidence>
<reference evidence="1 2" key="1">
    <citation type="submission" date="2022-10" db="EMBL/GenBank/DDBJ databases">
        <title>Identification of biosynthetic pathway for the production of the potent trypsin inhibitor radiosumin.</title>
        <authorList>
            <person name="Fewer D.P."/>
            <person name="Delbaje E."/>
            <person name="Ouyang X."/>
            <person name="Agostino P.D."/>
            <person name="Wahlsten M."/>
            <person name="Jokela J."/>
            <person name="Permi P."/>
            <person name="Haapaniemi E."/>
            <person name="Koistinen H."/>
        </authorList>
    </citation>
    <scope>NUCLEOTIDE SEQUENCE [LARGE SCALE GENOMIC DNA]</scope>
    <source>
        <strain evidence="1 2">NIES-515</strain>
    </source>
</reference>
<proteinExistence type="predicted"/>
<accession>A0ABT3AXL0</accession>
<protein>
    <submittedName>
        <fullName evidence="1">Uncharacterized protein</fullName>
    </submittedName>
</protein>
<name>A0ABT3AXL0_9CYAN</name>
<comment type="caution">
    <text evidence="1">The sequence shown here is derived from an EMBL/GenBank/DDBJ whole genome shotgun (WGS) entry which is preliminary data.</text>
</comment>
<dbReference type="Proteomes" id="UP001526143">
    <property type="component" value="Unassembled WGS sequence"/>
</dbReference>